<dbReference type="GO" id="GO:0003677">
    <property type="term" value="F:DNA binding"/>
    <property type="evidence" value="ECO:0007669"/>
    <property type="project" value="InterPro"/>
</dbReference>
<dbReference type="STRING" id="1291052.FC18_GL000527"/>
<proteinExistence type="predicted"/>
<dbReference type="PANTHER" id="PTHR37299">
    <property type="entry name" value="TRANSCRIPTIONAL REGULATOR-RELATED"/>
    <property type="match status" value="1"/>
</dbReference>
<feature type="domain" description="HTH LytTR-type" evidence="1">
    <location>
        <begin position="44"/>
        <end position="148"/>
    </location>
</feature>
<dbReference type="InterPro" id="IPR007492">
    <property type="entry name" value="LytTR_DNA-bd_dom"/>
</dbReference>
<dbReference type="Gene3D" id="2.40.50.1020">
    <property type="entry name" value="LytTr DNA-binding domain"/>
    <property type="match status" value="1"/>
</dbReference>
<dbReference type="PATRIC" id="fig|1291052.5.peg.538"/>
<reference evidence="2 3" key="1">
    <citation type="journal article" date="2015" name="Genome Announc.">
        <title>Expanding the biotechnology potential of lactobacilli through comparative genomics of 213 strains and associated genera.</title>
        <authorList>
            <person name="Sun Z."/>
            <person name="Harris H.M."/>
            <person name="McCann A."/>
            <person name="Guo C."/>
            <person name="Argimon S."/>
            <person name="Zhang W."/>
            <person name="Yang X."/>
            <person name="Jeffery I.B."/>
            <person name="Cooney J.C."/>
            <person name="Kagawa T.F."/>
            <person name="Liu W."/>
            <person name="Song Y."/>
            <person name="Salvetti E."/>
            <person name="Wrobel A."/>
            <person name="Rasinkangas P."/>
            <person name="Parkhill J."/>
            <person name="Rea M.C."/>
            <person name="O'Sullivan O."/>
            <person name="Ritari J."/>
            <person name="Douillard F.P."/>
            <person name="Paul Ross R."/>
            <person name="Yang R."/>
            <person name="Briner A.E."/>
            <person name="Felis G.E."/>
            <person name="de Vos W.M."/>
            <person name="Barrangou R."/>
            <person name="Klaenhammer T.R."/>
            <person name="Caufield P.W."/>
            <person name="Cui Y."/>
            <person name="Zhang H."/>
            <person name="O'Toole P.W."/>
        </authorList>
    </citation>
    <scope>NUCLEOTIDE SEQUENCE [LARGE SCALE GENOMIC DNA]</scope>
    <source>
        <strain evidence="2 3">DSM 20505</strain>
    </source>
</reference>
<dbReference type="AlphaFoldDB" id="A0A0R1ZMI3"/>
<evidence type="ECO:0000313" key="3">
    <source>
        <dbReference type="Proteomes" id="UP000051679"/>
    </source>
</evidence>
<dbReference type="EMBL" id="AYYO01000056">
    <property type="protein sequence ID" value="KRM54308.1"/>
    <property type="molecule type" value="Genomic_DNA"/>
</dbReference>
<comment type="caution">
    <text evidence="2">The sequence shown here is derived from an EMBL/GenBank/DDBJ whole genome shotgun (WGS) entry which is preliminary data.</text>
</comment>
<dbReference type="RefSeq" id="WP_054675706.1">
    <property type="nucleotide sequence ID" value="NZ_AYYO01000056.1"/>
</dbReference>
<protein>
    <recommendedName>
        <fullName evidence="1">HTH LytTR-type domain-containing protein</fullName>
    </recommendedName>
</protein>
<dbReference type="Proteomes" id="UP000051679">
    <property type="component" value="Unassembled WGS sequence"/>
</dbReference>
<evidence type="ECO:0000313" key="2">
    <source>
        <dbReference type="EMBL" id="KRM54308.1"/>
    </source>
</evidence>
<dbReference type="GO" id="GO:0000156">
    <property type="term" value="F:phosphorelay response regulator activity"/>
    <property type="evidence" value="ECO:0007669"/>
    <property type="project" value="InterPro"/>
</dbReference>
<dbReference type="InterPro" id="IPR046947">
    <property type="entry name" value="LytR-like"/>
</dbReference>
<dbReference type="Pfam" id="PF04397">
    <property type="entry name" value="LytTR"/>
    <property type="match status" value="1"/>
</dbReference>
<evidence type="ECO:0000259" key="1">
    <source>
        <dbReference type="PROSITE" id="PS50930"/>
    </source>
</evidence>
<gene>
    <name evidence="2" type="ORF">FC18_GL000527</name>
</gene>
<sequence>MQVKFEQVAGASAEPEVIVRAAALSPEVLTLMARLQNGVAAATLAIPVADRIVIVDCQQIVAASVLGERLTLTTTEATYEYAGQLNGLLQRLTAPNFVQVSRNSLLNIQHLRSLEQAFSGNMLALMSTGTKIVVSRKFLPQLKRSVGL</sequence>
<keyword evidence="3" id="KW-1185">Reference proteome</keyword>
<dbReference type="PANTHER" id="PTHR37299:SF1">
    <property type="entry name" value="STAGE 0 SPORULATION PROTEIN A HOMOLOG"/>
    <property type="match status" value="1"/>
</dbReference>
<dbReference type="SMART" id="SM00850">
    <property type="entry name" value="LytTR"/>
    <property type="match status" value="1"/>
</dbReference>
<name>A0A0R1ZMI3_9LACO</name>
<organism evidence="2 3">
    <name type="scientific">Lacticaseibacillus sharpeae JCM 1186 = DSM 20505</name>
    <dbReference type="NCBI Taxonomy" id="1291052"/>
    <lineage>
        <taxon>Bacteria</taxon>
        <taxon>Bacillati</taxon>
        <taxon>Bacillota</taxon>
        <taxon>Bacilli</taxon>
        <taxon>Lactobacillales</taxon>
        <taxon>Lactobacillaceae</taxon>
        <taxon>Lacticaseibacillus</taxon>
    </lineage>
</organism>
<dbReference type="OrthoDB" id="2136316at2"/>
<dbReference type="PROSITE" id="PS50930">
    <property type="entry name" value="HTH_LYTTR"/>
    <property type="match status" value="1"/>
</dbReference>
<accession>A0A0R1ZMI3</accession>